<gene>
    <name evidence="1" type="primary">ORF163888</name>
</gene>
<proteinExistence type="predicted"/>
<name>A0A0B7B7C6_9EUPU</name>
<sequence length="97" mass="11461">MGRSFATSQQYLNSLARLQCREDQLRSSYNFRWHHQTTTECQLQTCNRTLHKYTSYLDTRTHSVTGLTPRWLSKQLQWLTFQSLAISTGSQYRNISP</sequence>
<accession>A0A0B7B7C6</accession>
<protein>
    <submittedName>
        <fullName evidence="1">Uncharacterized protein</fullName>
    </submittedName>
</protein>
<dbReference type="EMBL" id="HACG01041356">
    <property type="protein sequence ID" value="CEK88221.1"/>
    <property type="molecule type" value="Transcribed_RNA"/>
</dbReference>
<organism evidence="1">
    <name type="scientific">Arion vulgaris</name>
    <dbReference type="NCBI Taxonomy" id="1028688"/>
    <lineage>
        <taxon>Eukaryota</taxon>
        <taxon>Metazoa</taxon>
        <taxon>Spiralia</taxon>
        <taxon>Lophotrochozoa</taxon>
        <taxon>Mollusca</taxon>
        <taxon>Gastropoda</taxon>
        <taxon>Heterobranchia</taxon>
        <taxon>Euthyneura</taxon>
        <taxon>Panpulmonata</taxon>
        <taxon>Eupulmonata</taxon>
        <taxon>Stylommatophora</taxon>
        <taxon>Helicina</taxon>
        <taxon>Arionoidea</taxon>
        <taxon>Arionidae</taxon>
        <taxon>Arion</taxon>
    </lineage>
</organism>
<reference evidence="1" key="1">
    <citation type="submission" date="2014-12" db="EMBL/GenBank/DDBJ databases">
        <title>Insight into the proteome of Arion vulgaris.</title>
        <authorList>
            <person name="Aradska J."/>
            <person name="Bulat T."/>
            <person name="Smidak R."/>
            <person name="Sarate P."/>
            <person name="Gangsoo J."/>
            <person name="Sialana F."/>
            <person name="Bilban M."/>
            <person name="Lubec G."/>
        </authorList>
    </citation>
    <scope>NUCLEOTIDE SEQUENCE</scope>
    <source>
        <tissue evidence="1">Skin</tissue>
    </source>
</reference>
<dbReference type="AlphaFoldDB" id="A0A0B7B7C6"/>
<evidence type="ECO:0000313" key="1">
    <source>
        <dbReference type="EMBL" id="CEK88221.1"/>
    </source>
</evidence>